<name>A0AAD7B260_9AGAR</name>
<gene>
    <name evidence="2" type="ORF">FB45DRAFT_1039739</name>
</gene>
<dbReference type="EMBL" id="JARKIF010000045">
    <property type="protein sequence ID" value="KAJ7608407.1"/>
    <property type="molecule type" value="Genomic_DNA"/>
</dbReference>
<evidence type="ECO:0000256" key="1">
    <source>
        <dbReference type="SAM" id="MobiDB-lite"/>
    </source>
</evidence>
<organism evidence="2 3">
    <name type="scientific">Roridomyces roridus</name>
    <dbReference type="NCBI Taxonomy" id="1738132"/>
    <lineage>
        <taxon>Eukaryota</taxon>
        <taxon>Fungi</taxon>
        <taxon>Dikarya</taxon>
        <taxon>Basidiomycota</taxon>
        <taxon>Agaricomycotina</taxon>
        <taxon>Agaricomycetes</taxon>
        <taxon>Agaricomycetidae</taxon>
        <taxon>Agaricales</taxon>
        <taxon>Marasmiineae</taxon>
        <taxon>Mycenaceae</taxon>
        <taxon>Roridomyces</taxon>
    </lineage>
</organism>
<evidence type="ECO:0000313" key="2">
    <source>
        <dbReference type="EMBL" id="KAJ7608407.1"/>
    </source>
</evidence>
<feature type="region of interest" description="Disordered" evidence="1">
    <location>
        <begin position="47"/>
        <end position="89"/>
    </location>
</feature>
<keyword evidence="3" id="KW-1185">Reference proteome</keyword>
<proteinExistence type="predicted"/>
<feature type="compositionally biased region" description="Basic and acidic residues" evidence="1">
    <location>
        <begin position="50"/>
        <end position="59"/>
    </location>
</feature>
<dbReference type="AlphaFoldDB" id="A0AAD7B260"/>
<reference evidence="2" key="1">
    <citation type="submission" date="2023-03" db="EMBL/GenBank/DDBJ databases">
        <title>Massive genome expansion in bonnet fungi (Mycena s.s.) driven by repeated elements and novel gene families across ecological guilds.</title>
        <authorList>
            <consortium name="Lawrence Berkeley National Laboratory"/>
            <person name="Harder C.B."/>
            <person name="Miyauchi S."/>
            <person name="Viragh M."/>
            <person name="Kuo A."/>
            <person name="Thoen E."/>
            <person name="Andreopoulos B."/>
            <person name="Lu D."/>
            <person name="Skrede I."/>
            <person name="Drula E."/>
            <person name="Henrissat B."/>
            <person name="Morin E."/>
            <person name="Kohler A."/>
            <person name="Barry K."/>
            <person name="LaButti K."/>
            <person name="Morin E."/>
            <person name="Salamov A."/>
            <person name="Lipzen A."/>
            <person name="Mereny Z."/>
            <person name="Hegedus B."/>
            <person name="Baldrian P."/>
            <person name="Stursova M."/>
            <person name="Weitz H."/>
            <person name="Taylor A."/>
            <person name="Grigoriev I.V."/>
            <person name="Nagy L.G."/>
            <person name="Martin F."/>
            <person name="Kauserud H."/>
        </authorList>
    </citation>
    <scope>NUCLEOTIDE SEQUENCE</scope>
    <source>
        <strain evidence="2">9284</strain>
    </source>
</reference>
<protein>
    <submittedName>
        <fullName evidence="2">Uncharacterized protein</fullName>
    </submittedName>
</protein>
<comment type="caution">
    <text evidence="2">The sequence shown here is derived from an EMBL/GenBank/DDBJ whole genome shotgun (WGS) entry which is preliminary data.</text>
</comment>
<feature type="compositionally biased region" description="Low complexity" evidence="1">
    <location>
        <begin position="77"/>
        <end position="86"/>
    </location>
</feature>
<evidence type="ECO:0000313" key="3">
    <source>
        <dbReference type="Proteomes" id="UP001221142"/>
    </source>
</evidence>
<dbReference type="Proteomes" id="UP001221142">
    <property type="component" value="Unassembled WGS sequence"/>
</dbReference>
<accession>A0AAD7B260</accession>
<sequence>MSPIRPSRCQQMVCVFTTSTSSASHGDSLTTYEPCLVPKARPTISGLAESHSDAQHAETELSGAKTSMSSRRRRSESSGSSGPSLRTDVPLHTTWELDRVGRDVALHGLDDDTSSNPKLELVARTTLGVSALLNLANAMTLDTHRIAELRQLLRLRLRVSPSPMTTANRLPAASWPRPTPTLSCTTECWE</sequence>